<protein>
    <recommendedName>
        <fullName evidence="4">Type 4 fimbrial biogenesis protein PilX N-terminal domain-containing protein</fullName>
    </recommendedName>
</protein>
<evidence type="ECO:0000313" key="3">
    <source>
        <dbReference type="Proteomes" id="UP000176923"/>
    </source>
</evidence>
<dbReference type="STRING" id="1798382.A3D77_02740"/>
<dbReference type="EMBL" id="MFJL01000022">
    <property type="protein sequence ID" value="OGG15590.1"/>
    <property type="molecule type" value="Genomic_DNA"/>
</dbReference>
<keyword evidence="1" id="KW-0472">Membrane</keyword>
<sequence length="157" mass="17175">MIMHNLRQGQTIFEVLVGLTLIMLFLTGIVTIELIALKNTNYAKNKSLATTYASEQLERIRVARDTIGLSNLYELYCSGPNGCYIDDNLTPFPNKSPATTPYVQQVLFSVSADCPTPPSIPNSESYKVTATSSWAGTATDITPAPEVSVSSCMSDWR</sequence>
<organism evidence="2 3">
    <name type="scientific">Candidatus Gottesmanbacteria bacterium RIFCSPHIGHO2_02_FULL_39_11</name>
    <dbReference type="NCBI Taxonomy" id="1798382"/>
    <lineage>
        <taxon>Bacteria</taxon>
        <taxon>Candidatus Gottesmaniibacteriota</taxon>
    </lineage>
</organism>
<evidence type="ECO:0000313" key="2">
    <source>
        <dbReference type="EMBL" id="OGG15590.1"/>
    </source>
</evidence>
<reference evidence="2 3" key="1">
    <citation type="journal article" date="2016" name="Nat. Commun.">
        <title>Thousands of microbial genomes shed light on interconnected biogeochemical processes in an aquifer system.</title>
        <authorList>
            <person name="Anantharaman K."/>
            <person name="Brown C.T."/>
            <person name="Hug L.A."/>
            <person name="Sharon I."/>
            <person name="Castelle C.J."/>
            <person name="Probst A.J."/>
            <person name="Thomas B.C."/>
            <person name="Singh A."/>
            <person name="Wilkins M.J."/>
            <person name="Karaoz U."/>
            <person name="Brodie E.L."/>
            <person name="Williams K.H."/>
            <person name="Hubbard S.S."/>
            <person name="Banfield J.F."/>
        </authorList>
    </citation>
    <scope>NUCLEOTIDE SEQUENCE [LARGE SCALE GENOMIC DNA]</scope>
</reference>
<keyword evidence="1" id="KW-0812">Transmembrane</keyword>
<proteinExistence type="predicted"/>
<evidence type="ECO:0000256" key="1">
    <source>
        <dbReference type="SAM" id="Phobius"/>
    </source>
</evidence>
<dbReference type="Proteomes" id="UP000176923">
    <property type="component" value="Unassembled WGS sequence"/>
</dbReference>
<dbReference type="AlphaFoldDB" id="A0A1F5ZSZ2"/>
<gene>
    <name evidence="2" type="ORF">A3D77_02740</name>
</gene>
<feature type="transmembrane region" description="Helical" evidence="1">
    <location>
        <begin position="12"/>
        <end position="37"/>
    </location>
</feature>
<keyword evidence="1" id="KW-1133">Transmembrane helix</keyword>
<name>A0A1F5ZSZ2_9BACT</name>
<accession>A0A1F5ZSZ2</accession>
<comment type="caution">
    <text evidence="2">The sequence shown here is derived from an EMBL/GenBank/DDBJ whole genome shotgun (WGS) entry which is preliminary data.</text>
</comment>
<evidence type="ECO:0008006" key="4">
    <source>
        <dbReference type="Google" id="ProtNLM"/>
    </source>
</evidence>